<name>A0A6J7GBP2_9ZZZZ</name>
<dbReference type="AlphaFoldDB" id="A0A6J7GBP2"/>
<accession>A0A6J7GBP2</accession>
<proteinExistence type="predicted"/>
<sequence>MTDLDVGHVSDWAWTGPTAEFETWCDRLDAPDVARKVQKILADRA</sequence>
<organism evidence="1">
    <name type="scientific">freshwater metagenome</name>
    <dbReference type="NCBI Taxonomy" id="449393"/>
    <lineage>
        <taxon>unclassified sequences</taxon>
        <taxon>metagenomes</taxon>
        <taxon>ecological metagenomes</taxon>
    </lineage>
</organism>
<gene>
    <name evidence="1" type="ORF">UFOPK3519_01082</name>
</gene>
<evidence type="ECO:0000313" key="1">
    <source>
        <dbReference type="EMBL" id="CAB4905587.1"/>
    </source>
</evidence>
<protein>
    <submittedName>
        <fullName evidence="1">Unannotated protein</fullName>
    </submittedName>
</protein>
<reference evidence="1" key="1">
    <citation type="submission" date="2020-05" db="EMBL/GenBank/DDBJ databases">
        <authorList>
            <person name="Chiriac C."/>
            <person name="Salcher M."/>
            <person name="Ghai R."/>
            <person name="Kavagutti S V."/>
        </authorList>
    </citation>
    <scope>NUCLEOTIDE SEQUENCE</scope>
</reference>
<dbReference type="EMBL" id="CAFBMG010000081">
    <property type="protein sequence ID" value="CAB4905587.1"/>
    <property type="molecule type" value="Genomic_DNA"/>
</dbReference>